<proteinExistence type="predicted"/>
<comment type="caution">
    <text evidence="2">The sequence shown here is derived from an EMBL/GenBank/DDBJ whole genome shotgun (WGS) entry which is preliminary data.</text>
</comment>
<sequence length="333" mass="35092">MIRAALLCLLVLLTACAPQAGAATTFPPAQAGVALAVSAALPPSLTPSAAELEPLMQAVYTAYRDEADFVFIVANNASHPSGVAHYGSYQPVRNDTRGLGMALFDAGARFGSRGPAARLQGVMIFPSRDAILYGPSLHELAHRWGNDLVASGDDGHFGFSSAGRQLGGFDARTFQDLGGGTYQATSGQPGARTFGLIANGGNSVPYSDVELYAMGVIAPQDVAPFQVADGARWVDETRGTFTARSVRTVTAADLTAQHGPRQPDVRRSQKTFTVLTVLVDRELPSAADVQAVQAAVAHLTQVGSDGDDRYFTFWEATRGLADLRVLDAGALRR</sequence>
<dbReference type="PROSITE" id="PS51257">
    <property type="entry name" value="PROKAR_LIPOPROTEIN"/>
    <property type="match status" value="1"/>
</dbReference>
<accession>A0AAE3XDK1</accession>
<dbReference type="AlphaFoldDB" id="A0AAE3XDK1"/>
<evidence type="ECO:0000256" key="1">
    <source>
        <dbReference type="SAM" id="SignalP"/>
    </source>
</evidence>
<reference evidence="2" key="1">
    <citation type="submission" date="2023-07" db="EMBL/GenBank/DDBJ databases">
        <title>Sorghum-associated microbial communities from plants grown in Nebraska, USA.</title>
        <authorList>
            <person name="Schachtman D."/>
        </authorList>
    </citation>
    <scope>NUCLEOTIDE SEQUENCE</scope>
    <source>
        <strain evidence="2">BE330</strain>
    </source>
</reference>
<feature type="signal peptide" evidence="1">
    <location>
        <begin position="1"/>
        <end position="22"/>
    </location>
</feature>
<evidence type="ECO:0000313" key="3">
    <source>
        <dbReference type="Proteomes" id="UP001185331"/>
    </source>
</evidence>
<evidence type="ECO:0000313" key="2">
    <source>
        <dbReference type="EMBL" id="MDR6218125.1"/>
    </source>
</evidence>
<name>A0AAE3XDK1_9DEIO</name>
<keyword evidence="1" id="KW-0732">Signal</keyword>
<organism evidence="2 3">
    <name type="scientific">Deinococcus soli</name>
    <name type="common">ex Cha et al. 2016</name>
    <dbReference type="NCBI Taxonomy" id="1309411"/>
    <lineage>
        <taxon>Bacteria</taxon>
        <taxon>Thermotogati</taxon>
        <taxon>Deinococcota</taxon>
        <taxon>Deinococci</taxon>
        <taxon>Deinococcales</taxon>
        <taxon>Deinococcaceae</taxon>
        <taxon>Deinococcus</taxon>
    </lineage>
</organism>
<dbReference type="Proteomes" id="UP001185331">
    <property type="component" value="Unassembled WGS sequence"/>
</dbReference>
<feature type="chain" id="PRO_5042090090" evidence="1">
    <location>
        <begin position="23"/>
        <end position="333"/>
    </location>
</feature>
<dbReference type="EMBL" id="JAVDQK010000004">
    <property type="protein sequence ID" value="MDR6218125.1"/>
    <property type="molecule type" value="Genomic_DNA"/>
</dbReference>
<protein>
    <submittedName>
        <fullName evidence="2">Uncharacterized protein</fullName>
    </submittedName>
</protein>
<gene>
    <name evidence="2" type="ORF">J2Y00_001688</name>
</gene>
<dbReference type="RefSeq" id="WP_309854172.1">
    <property type="nucleotide sequence ID" value="NZ_JAVDQJ010000004.1"/>
</dbReference>